<name>A0A372INP4_9BACT</name>
<proteinExistence type="predicted"/>
<comment type="caution">
    <text evidence="2">The sequence shown here is derived from an EMBL/GenBank/DDBJ whole genome shotgun (WGS) entry which is preliminary data.</text>
</comment>
<accession>A0A372INP4</accession>
<dbReference type="EMBL" id="QVQT01000004">
    <property type="protein sequence ID" value="RFU16379.1"/>
    <property type="molecule type" value="Genomic_DNA"/>
</dbReference>
<gene>
    <name evidence="2" type="ORF">D0Y96_13405</name>
</gene>
<keyword evidence="3" id="KW-1185">Reference proteome</keyword>
<reference evidence="2 3" key="1">
    <citation type="submission" date="2018-08" db="EMBL/GenBank/DDBJ databases">
        <title>Acidipila sp. 4G-K13, an acidobacterium isolated from forest soil.</title>
        <authorList>
            <person name="Gao Z.-H."/>
            <person name="Qiu L.-H."/>
        </authorList>
    </citation>
    <scope>NUCLEOTIDE SEQUENCE [LARGE SCALE GENOMIC DNA]</scope>
    <source>
        <strain evidence="2 3">4G-K13</strain>
    </source>
</reference>
<feature type="transmembrane region" description="Helical" evidence="1">
    <location>
        <begin position="20"/>
        <end position="44"/>
    </location>
</feature>
<keyword evidence="1" id="KW-0472">Membrane</keyword>
<evidence type="ECO:0000256" key="1">
    <source>
        <dbReference type="SAM" id="Phobius"/>
    </source>
</evidence>
<keyword evidence="1" id="KW-0812">Transmembrane</keyword>
<evidence type="ECO:0000313" key="3">
    <source>
        <dbReference type="Proteomes" id="UP000264702"/>
    </source>
</evidence>
<organism evidence="2 3">
    <name type="scientific">Paracidobacterium acidisoli</name>
    <dbReference type="NCBI Taxonomy" id="2303751"/>
    <lineage>
        <taxon>Bacteria</taxon>
        <taxon>Pseudomonadati</taxon>
        <taxon>Acidobacteriota</taxon>
        <taxon>Terriglobia</taxon>
        <taxon>Terriglobales</taxon>
        <taxon>Acidobacteriaceae</taxon>
        <taxon>Paracidobacterium</taxon>
    </lineage>
</organism>
<sequence>MVDLQLSQQIIRVVRKLLNLLRVQDCGACSAFVLVSCIPIYLYILLYGCDRQLNVDMDGTSNMAASPSHSFCKAVMRL</sequence>
<dbReference type="RefSeq" id="WP_117300681.1">
    <property type="nucleotide sequence ID" value="NZ_QVQT02000004.1"/>
</dbReference>
<evidence type="ECO:0000313" key="2">
    <source>
        <dbReference type="EMBL" id="RFU16379.1"/>
    </source>
</evidence>
<dbReference type="Proteomes" id="UP000264702">
    <property type="component" value="Unassembled WGS sequence"/>
</dbReference>
<protein>
    <submittedName>
        <fullName evidence="2">Uncharacterized protein</fullName>
    </submittedName>
</protein>
<keyword evidence="1" id="KW-1133">Transmembrane helix</keyword>
<dbReference type="AlphaFoldDB" id="A0A372INP4"/>